<accession>A0ABN8WY55</accession>
<protein>
    <submittedName>
        <fullName evidence="2">Uncharacterized protein</fullName>
    </submittedName>
</protein>
<evidence type="ECO:0000256" key="1">
    <source>
        <dbReference type="SAM" id="MobiDB-lite"/>
    </source>
</evidence>
<feature type="compositionally biased region" description="Basic and acidic residues" evidence="1">
    <location>
        <begin position="17"/>
        <end position="27"/>
    </location>
</feature>
<dbReference type="EMBL" id="OX458333">
    <property type="protein sequence ID" value="CAI8742046.1"/>
    <property type="molecule type" value="Genomic_DNA"/>
</dbReference>
<feature type="compositionally biased region" description="Basic and acidic residues" evidence="1">
    <location>
        <begin position="1"/>
        <end position="10"/>
    </location>
</feature>
<evidence type="ECO:0000313" key="3">
    <source>
        <dbReference type="Proteomes" id="UP001162030"/>
    </source>
</evidence>
<reference evidence="2 3" key="1">
    <citation type="submission" date="2023-03" db="EMBL/GenBank/DDBJ databases">
        <authorList>
            <person name="Pearce D."/>
        </authorList>
    </citation>
    <scope>NUCLEOTIDE SEQUENCE [LARGE SCALE GENOMIC DNA]</scope>
    <source>
        <strain evidence="2">Msz</strain>
    </source>
</reference>
<feature type="region of interest" description="Disordered" evidence="1">
    <location>
        <begin position="126"/>
        <end position="155"/>
    </location>
</feature>
<feature type="compositionally biased region" description="Basic and acidic residues" evidence="1">
    <location>
        <begin position="126"/>
        <end position="139"/>
    </location>
</feature>
<name>A0ABN8WY55_9GAMM</name>
<sequence>MPRPNLEKIMAKRQPSKRGEDAAKKPAPESVGEPIEEQPEHVAEMGAEQGEEVPRARFREAIKEGAAHARSAVAEFVPDLGGLVHKGVYSGVYFLSFSVVFGSLMVASLLPEHNVIEKGVRDGAEAAKKAFQGRHEGTHQAKHTGKSNEEGLTPA</sequence>
<gene>
    <name evidence="2" type="ORF">MSZNOR_0487</name>
</gene>
<organism evidence="2 3">
    <name type="scientific">Methylocaldum szegediense</name>
    <dbReference type="NCBI Taxonomy" id="73780"/>
    <lineage>
        <taxon>Bacteria</taxon>
        <taxon>Pseudomonadati</taxon>
        <taxon>Pseudomonadota</taxon>
        <taxon>Gammaproteobacteria</taxon>
        <taxon>Methylococcales</taxon>
        <taxon>Methylococcaceae</taxon>
        <taxon>Methylocaldum</taxon>
    </lineage>
</organism>
<evidence type="ECO:0000313" key="2">
    <source>
        <dbReference type="EMBL" id="CAI8742046.1"/>
    </source>
</evidence>
<dbReference type="Proteomes" id="UP001162030">
    <property type="component" value="Chromosome"/>
</dbReference>
<feature type="region of interest" description="Disordered" evidence="1">
    <location>
        <begin position="1"/>
        <end position="53"/>
    </location>
</feature>
<proteinExistence type="predicted"/>
<keyword evidence="3" id="KW-1185">Reference proteome</keyword>